<dbReference type="InterPro" id="IPR000014">
    <property type="entry name" value="PAS"/>
</dbReference>
<keyword evidence="9" id="KW-1133">Transmembrane helix</keyword>
<dbReference type="AlphaFoldDB" id="A0A1N6QVB6"/>
<organism evidence="12 13">
    <name type="scientific">Alkalispirochaeta americana</name>
    <dbReference type="NCBI Taxonomy" id="159291"/>
    <lineage>
        <taxon>Bacteria</taxon>
        <taxon>Pseudomonadati</taxon>
        <taxon>Spirochaetota</taxon>
        <taxon>Spirochaetia</taxon>
        <taxon>Spirochaetales</taxon>
        <taxon>Spirochaetaceae</taxon>
        <taxon>Alkalispirochaeta</taxon>
    </lineage>
</organism>
<dbReference type="EMBL" id="FTMS01000005">
    <property type="protein sequence ID" value="SIQ20527.1"/>
    <property type="molecule type" value="Genomic_DNA"/>
</dbReference>
<dbReference type="NCBIfam" id="TIGR00229">
    <property type="entry name" value="sensory_box"/>
    <property type="match status" value="1"/>
</dbReference>
<evidence type="ECO:0000313" key="13">
    <source>
        <dbReference type="Proteomes" id="UP000186400"/>
    </source>
</evidence>
<keyword evidence="5" id="KW-0547">Nucleotide-binding</keyword>
<feature type="domain" description="PAS" evidence="11">
    <location>
        <begin position="333"/>
        <end position="403"/>
    </location>
</feature>
<dbReference type="InterPro" id="IPR011102">
    <property type="entry name" value="Sig_transdc_His_kinase_HWE"/>
</dbReference>
<dbReference type="SUPFAM" id="SSF55874">
    <property type="entry name" value="ATPase domain of HSP90 chaperone/DNA topoisomerase II/histidine kinase"/>
    <property type="match status" value="1"/>
</dbReference>
<comment type="catalytic activity">
    <reaction evidence="1">
        <text>ATP + protein L-histidine = ADP + protein N-phospho-L-histidine.</text>
        <dbReference type="EC" id="2.7.13.3"/>
    </reaction>
</comment>
<dbReference type="SMART" id="SM00091">
    <property type="entry name" value="PAS"/>
    <property type="match status" value="1"/>
</dbReference>
<evidence type="ECO:0000256" key="9">
    <source>
        <dbReference type="SAM" id="Phobius"/>
    </source>
</evidence>
<dbReference type="SMART" id="SM00911">
    <property type="entry name" value="HWE_HK"/>
    <property type="match status" value="1"/>
</dbReference>
<dbReference type="InterPro" id="IPR011495">
    <property type="entry name" value="Sig_transdc_His_kin_sub2_dim/P"/>
</dbReference>
<feature type="transmembrane region" description="Helical" evidence="9">
    <location>
        <begin position="29"/>
        <end position="49"/>
    </location>
</feature>
<evidence type="ECO:0000256" key="6">
    <source>
        <dbReference type="ARBA" id="ARBA00022777"/>
    </source>
</evidence>
<dbReference type="Gene3D" id="3.30.565.10">
    <property type="entry name" value="Histidine kinase-like ATPase, C-terminal domain"/>
    <property type="match status" value="1"/>
</dbReference>
<keyword evidence="7" id="KW-0067">ATP-binding</keyword>
<dbReference type="CDD" id="cd12914">
    <property type="entry name" value="PDC1_DGC_like"/>
    <property type="match status" value="1"/>
</dbReference>
<keyword evidence="8" id="KW-0175">Coiled coil</keyword>
<keyword evidence="9" id="KW-0812">Transmembrane</keyword>
<gene>
    <name evidence="12" type="ORF">SAMN05920897_10563</name>
</gene>
<keyword evidence="9" id="KW-0472">Membrane</keyword>
<name>A0A1N6QVB6_9SPIO</name>
<dbReference type="InterPro" id="IPR036890">
    <property type="entry name" value="HATPase_C_sf"/>
</dbReference>
<dbReference type="Proteomes" id="UP000186400">
    <property type="component" value="Unassembled WGS sequence"/>
</dbReference>
<evidence type="ECO:0000256" key="3">
    <source>
        <dbReference type="ARBA" id="ARBA00022553"/>
    </source>
</evidence>
<evidence type="ECO:0000256" key="8">
    <source>
        <dbReference type="SAM" id="Coils"/>
    </source>
</evidence>
<dbReference type="SMART" id="SM00387">
    <property type="entry name" value="HATPase_c"/>
    <property type="match status" value="1"/>
</dbReference>
<dbReference type="PANTHER" id="PTHR41523">
    <property type="entry name" value="TWO-COMPONENT SYSTEM SENSOR PROTEIN"/>
    <property type="match status" value="1"/>
</dbReference>
<sequence length="665" mass="75699">MKGLHREKKNLATLRDTLKRNTRPPQGRYILILGLVILAGTWSITFWVIRDDYHLEISRGKDYARSVATVLEKHAAGTFSQIESSLLLLRENWESDISPEEMSSLLEIFVASRSNLFNLISVIDSSGEVVATDQSIFEPTFSGDRPFFLHHHQSTGRSPHLGEPTLGRLTGRWYLPVSLRLEDSRGTFAGVLLASVNPFYFSELFRDLQMERGSLIYLFDRQGTLYTGLQDGNELDLTRDLTRLSLNSDLPGLGRNPFSGVGASDLDQIQRIKHRRPVRDREIFVAVETDYALWMQRFYLRRNYYVGMQLIFSAAVALVILRLRHLLAAREAANLELDRFFSSAIDLLCIANTEGTLLRVNREWEKALGYPVEEIENRKFLDFIHPDDLAKTQATIEDLKTQGTVENFINRYQRKDGQYRHIEWRTRPHGDLLYAAARDITDRIETEQRLRAAEEQLRQQLAEKETLLGELNHRVKNNLSVVAGLLNLQAEEISSPEEAVAALAKSRDRIMAMSVVHQMLYSRKDCSSISMRDYIEELSHHLACAHSGQRVSLELDLEDLFARIETAIPLGIILNELITNAFKHAFADPHARATIRITLAAHPGFWRLTVSDNGPGFQDDARRSSSLGLTLVEMLMKQLKGTLTILTDEGSFFQLDIPETVVHES</sequence>
<dbReference type="InterPro" id="IPR013655">
    <property type="entry name" value="PAS_fold_3"/>
</dbReference>
<dbReference type="SUPFAM" id="SSF55785">
    <property type="entry name" value="PYP-like sensor domain (PAS domain)"/>
    <property type="match status" value="1"/>
</dbReference>
<dbReference type="STRING" id="159291.SAMN05920897_10563"/>
<reference evidence="12 13" key="1">
    <citation type="submission" date="2017-01" db="EMBL/GenBank/DDBJ databases">
        <authorList>
            <person name="Mah S.A."/>
            <person name="Swanson W.J."/>
            <person name="Moy G.W."/>
            <person name="Vacquier V.D."/>
        </authorList>
    </citation>
    <scope>NUCLEOTIDE SEQUENCE [LARGE SCALE GENOMIC DNA]</scope>
    <source>
        <strain evidence="12 13">ASpG1</strain>
    </source>
</reference>
<keyword evidence="4" id="KW-0808">Transferase</keyword>
<keyword evidence="3" id="KW-0597">Phosphoprotein</keyword>
<dbReference type="Pfam" id="PF07568">
    <property type="entry name" value="HisKA_2"/>
    <property type="match status" value="1"/>
</dbReference>
<dbReference type="CDD" id="cd00130">
    <property type="entry name" value="PAS"/>
    <property type="match status" value="1"/>
</dbReference>
<dbReference type="EC" id="2.7.13.3" evidence="2"/>
<dbReference type="InterPro" id="IPR035965">
    <property type="entry name" value="PAS-like_dom_sf"/>
</dbReference>
<accession>A0A1N6QVB6</accession>
<evidence type="ECO:0000259" key="10">
    <source>
        <dbReference type="PROSITE" id="PS50109"/>
    </source>
</evidence>
<evidence type="ECO:0000256" key="2">
    <source>
        <dbReference type="ARBA" id="ARBA00012438"/>
    </source>
</evidence>
<feature type="coiled-coil region" evidence="8">
    <location>
        <begin position="443"/>
        <end position="474"/>
    </location>
</feature>
<feature type="domain" description="Histidine kinase" evidence="10">
    <location>
        <begin position="470"/>
        <end position="661"/>
    </location>
</feature>
<dbReference type="InterPro" id="IPR003594">
    <property type="entry name" value="HATPase_dom"/>
</dbReference>
<dbReference type="PROSITE" id="PS50109">
    <property type="entry name" value="HIS_KIN"/>
    <property type="match status" value="1"/>
</dbReference>
<dbReference type="PROSITE" id="PS50112">
    <property type="entry name" value="PAS"/>
    <property type="match status" value="1"/>
</dbReference>
<evidence type="ECO:0000256" key="5">
    <source>
        <dbReference type="ARBA" id="ARBA00022741"/>
    </source>
</evidence>
<dbReference type="InterPro" id="IPR005467">
    <property type="entry name" value="His_kinase_dom"/>
</dbReference>
<protein>
    <recommendedName>
        <fullName evidence="2">histidine kinase</fullName>
        <ecNumber evidence="2">2.7.13.3</ecNumber>
    </recommendedName>
</protein>
<keyword evidence="13" id="KW-1185">Reference proteome</keyword>
<keyword evidence="6" id="KW-0418">Kinase</keyword>
<dbReference type="PANTHER" id="PTHR41523:SF8">
    <property type="entry name" value="ETHYLENE RESPONSE SENSOR PROTEIN"/>
    <property type="match status" value="1"/>
</dbReference>
<evidence type="ECO:0000313" key="12">
    <source>
        <dbReference type="EMBL" id="SIQ20527.1"/>
    </source>
</evidence>
<evidence type="ECO:0000256" key="1">
    <source>
        <dbReference type="ARBA" id="ARBA00000085"/>
    </source>
</evidence>
<dbReference type="Gene3D" id="3.30.450.20">
    <property type="entry name" value="PAS domain"/>
    <property type="match status" value="2"/>
</dbReference>
<dbReference type="GO" id="GO:0005524">
    <property type="term" value="F:ATP binding"/>
    <property type="evidence" value="ECO:0007669"/>
    <property type="project" value="UniProtKB-KW"/>
</dbReference>
<evidence type="ECO:0000256" key="7">
    <source>
        <dbReference type="ARBA" id="ARBA00022840"/>
    </source>
</evidence>
<dbReference type="Pfam" id="PF08447">
    <property type="entry name" value="PAS_3"/>
    <property type="match status" value="1"/>
</dbReference>
<proteinExistence type="predicted"/>
<evidence type="ECO:0000259" key="11">
    <source>
        <dbReference type="PROSITE" id="PS50112"/>
    </source>
</evidence>
<evidence type="ECO:0000256" key="4">
    <source>
        <dbReference type="ARBA" id="ARBA00022679"/>
    </source>
</evidence>
<dbReference type="Pfam" id="PF02518">
    <property type="entry name" value="HATPase_c"/>
    <property type="match status" value="1"/>
</dbReference>
<dbReference type="GO" id="GO:0004673">
    <property type="term" value="F:protein histidine kinase activity"/>
    <property type="evidence" value="ECO:0007669"/>
    <property type="project" value="UniProtKB-EC"/>
</dbReference>